<reference evidence="1" key="1">
    <citation type="submission" date="2021-03" db="EMBL/GenBank/DDBJ databases">
        <title>Leucobacter chromiisoli sp. nov., isolated from chromium-containing soil of chemical plant.</title>
        <authorList>
            <person name="Xu Z."/>
        </authorList>
    </citation>
    <scope>NUCLEOTIDE SEQUENCE</scope>
    <source>
        <strain evidence="1">A2</strain>
    </source>
</reference>
<protein>
    <submittedName>
        <fullName evidence="1">Phage portal protein</fullName>
    </submittedName>
</protein>
<name>A0A939LXD5_9MICO</name>
<dbReference type="AlphaFoldDB" id="A0A939LXD5"/>
<dbReference type="Pfam" id="PF05133">
    <property type="entry name" value="SPP1_portal"/>
    <property type="match status" value="1"/>
</dbReference>
<comment type="caution">
    <text evidence="1">The sequence shown here is derived from an EMBL/GenBank/DDBJ whole genome shotgun (WGS) entry which is preliminary data.</text>
</comment>
<dbReference type="EMBL" id="JAGDYL010000019">
    <property type="protein sequence ID" value="MBO1805846.1"/>
    <property type="molecule type" value="Genomic_DNA"/>
</dbReference>
<evidence type="ECO:0000313" key="2">
    <source>
        <dbReference type="Proteomes" id="UP000664398"/>
    </source>
</evidence>
<dbReference type="Proteomes" id="UP000664398">
    <property type="component" value="Unassembled WGS sequence"/>
</dbReference>
<dbReference type="RefSeq" id="WP_208046316.1">
    <property type="nucleotide sequence ID" value="NZ_JAGDYL010000019.1"/>
</dbReference>
<dbReference type="InterPro" id="IPR021145">
    <property type="entry name" value="Portal_protein_SPP1_Gp6-like"/>
</dbReference>
<evidence type="ECO:0000313" key="1">
    <source>
        <dbReference type="EMBL" id="MBO1805846.1"/>
    </source>
</evidence>
<accession>A0A939LXD5</accession>
<proteinExistence type="predicted"/>
<gene>
    <name evidence="1" type="ORF">J4H91_11050</name>
</gene>
<organism evidence="1 2">
    <name type="scientific">Leucobacter ruminantium</name>
    <dbReference type="NCBI Taxonomy" id="1289170"/>
    <lineage>
        <taxon>Bacteria</taxon>
        <taxon>Bacillati</taxon>
        <taxon>Actinomycetota</taxon>
        <taxon>Actinomycetes</taxon>
        <taxon>Micrococcales</taxon>
        <taxon>Microbacteriaceae</taxon>
        <taxon>Leucobacter</taxon>
    </lineage>
</organism>
<keyword evidence="2" id="KW-1185">Reference proteome</keyword>
<sequence>MLNDVELGEKCAEAMKDARQEWMRLRLLQRHIDGKVLKTWMPEGADAEYRDLLNKSGGPWLGFSRDAIAQGCIINGYENEDVWARVWRANGMDGRQGVSTKEAVGLGKSFLMLLPAADGGVVMRPMSAHNTYAIYTDPWDEFPEFVLYRIGATKSGPKFWESQWYAFDGEASYRFDGSPARPQNVDESPHNLGFTPVVRISNTLASEGEPLSSVEPGIPIYKRIVDATFALQMIQRYGAFPQKWGAGGTLGEVRVAVDSLIHAPGAEGEAVRFGTFEAADPTKMVAALEAHVKHLAAVLQVPPHYLLGAVVNMSAEGIAAAESGYHRNIGDRRAALGEGYELALRTGARILGDDAAASALTDAVSWANVQSWSLAQVSDAISKLDVVGADLGRLFQMLPGWSRQDALESAGIALDRRARLALEASSPSQPASQPASQ</sequence>